<organism evidence="3 4">
    <name type="scientific">Globodera pallida</name>
    <name type="common">Potato cyst nematode worm</name>
    <name type="synonym">Heterodera pallida</name>
    <dbReference type="NCBI Taxonomy" id="36090"/>
    <lineage>
        <taxon>Eukaryota</taxon>
        <taxon>Metazoa</taxon>
        <taxon>Ecdysozoa</taxon>
        <taxon>Nematoda</taxon>
        <taxon>Chromadorea</taxon>
        <taxon>Rhabditida</taxon>
        <taxon>Tylenchina</taxon>
        <taxon>Tylenchomorpha</taxon>
        <taxon>Tylenchoidea</taxon>
        <taxon>Heteroderidae</taxon>
        <taxon>Heteroderinae</taxon>
        <taxon>Globodera</taxon>
    </lineage>
</organism>
<feature type="compositionally biased region" description="Polar residues" evidence="1">
    <location>
        <begin position="88"/>
        <end position="101"/>
    </location>
</feature>
<dbReference type="WBParaSite" id="GPLIN_000827900">
    <property type="protein sequence ID" value="GPLIN_000827900"/>
    <property type="gene ID" value="GPLIN_000827900"/>
</dbReference>
<reference evidence="3" key="2">
    <citation type="submission" date="2014-05" db="EMBL/GenBank/DDBJ databases">
        <title>The genome and life-stage specific transcriptomes of Globodera pallida elucidate key aspects of plant parasitism by a cyst nematode.</title>
        <authorList>
            <person name="Cotton J.A."/>
            <person name="Lilley C.J."/>
            <person name="Jones L.M."/>
            <person name="Kikuchi T."/>
            <person name="Reid A.J."/>
            <person name="Thorpe P."/>
            <person name="Tsai I.J."/>
            <person name="Beasley H."/>
            <person name="Blok V."/>
            <person name="Cock P.J.A."/>
            <person name="Van den Akker S.E."/>
            <person name="Holroyd N."/>
            <person name="Hunt M."/>
            <person name="Mantelin S."/>
            <person name="Naghra H."/>
            <person name="Pain A."/>
            <person name="Palomares-Rius J.E."/>
            <person name="Zarowiecki M."/>
            <person name="Berriman M."/>
            <person name="Jones J.T."/>
            <person name="Urwin P.E."/>
        </authorList>
    </citation>
    <scope>NUCLEOTIDE SEQUENCE [LARGE SCALE GENOMIC DNA]</scope>
    <source>
        <strain evidence="3">Lindley</strain>
    </source>
</reference>
<feature type="compositionally biased region" description="Acidic residues" evidence="1">
    <location>
        <begin position="21"/>
        <end position="41"/>
    </location>
</feature>
<keyword evidence="3" id="KW-1185">Reference proteome</keyword>
<reference evidence="4" key="3">
    <citation type="submission" date="2016-06" db="UniProtKB">
        <authorList>
            <consortium name="WormBaseParasite"/>
        </authorList>
    </citation>
    <scope>IDENTIFICATION</scope>
</reference>
<dbReference type="AlphaFoldDB" id="A0A183C5Y4"/>
<evidence type="ECO:0000256" key="2">
    <source>
        <dbReference type="SAM" id="SignalP"/>
    </source>
</evidence>
<feature type="signal peptide" evidence="2">
    <location>
        <begin position="1"/>
        <end position="19"/>
    </location>
</feature>
<accession>A0A183C5Y4</accession>
<reference evidence="3" key="1">
    <citation type="submission" date="2013-12" db="EMBL/GenBank/DDBJ databases">
        <authorList>
            <person name="Aslett M."/>
        </authorList>
    </citation>
    <scope>NUCLEOTIDE SEQUENCE [LARGE SCALE GENOMIC DNA]</scope>
    <source>
        <strain evidence="3">Lindley</strain>
    </source>
</reference>
<protein>
    <submittedName>
        <fullName evidence="4">Secreted protein</fullName>
    </submittedName>
</protein>
<sequence length="161" mass="16812">MKLFVLLLLIVVLAVLAGAEMDNDGDGDDNISDPDPEEVPTQDDATGPSAKKAALNDTDTASTRPTSTLKNSNENAATQSTPDEDKTSASSNQHPMNPSKTTTDKGEKTTIYASIFFGRAAVINMNSTAFGTASPMPTTIVACAMGARLLLLLLPVIGDLI</sequence>
<evidence type="ECO:0000313" key="4">
    <source>
        <dbReference type="WBParaSite" id="GPLIN_000827900"/>
    </source>
</evidence>
<evidence type="ECO:0000313" key="3">
    <source>
        <dbReference type="Proteomes" id="UP000050741"/>
    </source>
</evidence>
<feature type="region of interest" description="Disordered" evidence="1">
    <location>
        <begin position="20"/>
        <end position="105"/>
    </location>
</feature>
<keyword evidence="2" id="KW-0732">Signal</keyword>
<proteinExistence type="predicted"/>
<name>A0A183C5Y4_GLOPA</name>
<feature type="chain" id="PRO_5008147119" evidence="2">
    <location>
        <begin position="20"/>
        <end position="161"/>
    </location>
</feature>
<dbReference type="Proteomes" id="UP000050741">
    <property type="component" value="Unassembled WGS sequence"/>
</dbReference>
<evidence type="ECO:0000256" key="1">
    <source>
        <dbReference type="SAM" id="MobiDB-lite"/>
    </source>
</evidence>
<feature type="compositionally biased region" description="Polar residues" evidence="1">
    <location>
        <begin position="57"/>
        <end position="81"/>
    </location>
</feature>